<sequence length="88" mass="10146">MLRRAPFCDYMPSFQEFPSRPRWIGLSMSTFEPRRCFSAVTSIYCSCRAPETLIQTAQSPDQILRERMWSRGHFAATDGHPAEKKGTD</sequence>
<dbReference type="Proteomes" id="UP001335648">
    <property type="component" value="Unassembled WGS sequence"/>
</dbReference>
<evidence type="ECO:0000313" key="1">
    <source>
        <dbReference type="EMBL" id="KAK5877564.1"/>
    </source>
</evidence>
<protein>
    <submittedName>
        <fullName evidence="1">Uncharacterized protein</fullName>
    </submittedName>
</protein>
<keyword evidence="2" id="KW-1185">Reference proteome</keyword>
<gene>
    <name evidence="1" type="ORF">CesoFtcFv8_025057</name>
</gene>
<organism evidence="1 2">
    <name type="scientific">Champsocephalus esox</name>
    <name type="common">pike icefish</name>
    <dbReference type="NCBI Taxonomy" id="159716"/>
    <lineage>
        <taxon>Eukaryota</taxon>
        <taxon>Metazoa</taxon>
        <taxon>Chordata</taxon>
        <taxon>Craniata</taxon>
        <taxon>Vertebrata</taxon>
        <taxon>Euteleostomi</taxon>
        <taxon>Actinopterygii</taxon>
        <taxon>Neopterygii</taxon>
        <taxon>Teleostei</taxon>
        <taxon>Neoteleostei</taxon>
        <taxon>Acanthomorphata</taxon>
        <taxon>Eupercaria</taxon>
        <taxon>Perciformes</taxon>
        <taxon>Notothenioidei</taxon>
        <taxon>Channichthyidae</taxon>
        <taxon>Champsocephalus</taxon>
    </lineage>
</organism>
<reference evidence="1 2" key="1">
    <citation type="journal article" date="2023" name="Mol. Biol. Evol.">
        <title>Genomics of Secondarily Temperate Adaptation in the Only Non-Antarctic Icefish.</title>
        <authorList>
            <person name="Rivera-Colon A.G."/>
            <person name="Rayamajhi N."/>
            <person name="Minhas B.F."/>
            <person name="Madrigal G."/>
            <person name="Bilyk K.T."/>
            <person name="Yoon V."/>
            <person name="Hune M."/>
            <person name="Gregory S."/>
            <person name="Cheng C.H.C."/>
            <person name="Catchen J.M."/>
        </authorList>
    </citation>
    <scope>NUCLEOTIDE SEQUENCE [LARGE SCALE GENOMIC DNA]</scope>
    <source>
        <strain evidence="1">JC2023a</strain>
    </source>
</reference>
<accession>A0AAN8GEC3</accession>
<name>A0AAN8GEC3_9TELE</name>
<evidence type="ECO:0000313" key="2">
    <source>
        <dbReference type="Proteomes" id="UP001335648"/>
    </source>
</evidence>
<comment type="caution">
    <text evidence="1">The sequence shown here is derived from an EMBL/GenBank/DDBJ whole genome shotgun (WGS) entry which is preliminary data.</text>
</comment>
<dbReference type="EMBL" id="JAULUE010002066">
    <property type="protein sequence ID" value="KAK5877564.1"/>
    <property type="molecule type" value="Genomic_DNA"/>
</dbReference>
<dbReference type="AlphaFoldDB" id="A0AAN8GEC3"/>
<proteinExistence type="predicted"/>